<dbReference type="SUPFAM" id="SSF140663">
    <property type="entry name" value="TTHA0068-like"/>
    <property type="match status" value="1"/>
</dbReference>
<dbReference type="EMBL" id="JBHSAM010000028">
    <property type="protein sequence ID" value="MFC4101065.1"/>
    <property type="molecule type" value="Genomic_DNA"/>
</dbReference>
<name>A0ABV8K4U8_9BACL</name>
<organism evidence="1 2">
    <name type="scientific">Paenibacillus xanthanilyticus</name>
    <dbReference type="NCBI Taxonomy" id="1783531"/>
    <lineage>
        <taxon>Bacteria</taxon>
        <taxon>Bacillati</taxon>
        <taxon>Bacillota</taxon>
        <taxon>Bacilli</taxon>
        <taxon>Bacillales</taxon>
        <taxon>Paenibacillaceae</taxon>
        <taxon>Paenibacillus</taxon>
    </lineage>
</organism>
<dbReference type="RefSeq" id="WP_377719698.1">
    <property type="nucleotide sequence ID" value="NZ_JBHSAM010000028.1"/>
</dbReference>
<dbReference type="InterPro" id="IPR005500">
    <property type="entry name" value="DUF309"/>
</dbReference>
<evidence type="ECO:0000313" key="1">
    <source>
        <dbReference type="EMBL" id="MFC4101065.1"/>
    </source>
</evidence>
<dbReference type="PANTHER" id="PTHR34796">
    <property type="entry name" value="EXPRESSED PROTEIN"/>
    <property type="match status" value="1"/>
</dbReference>
<evidence type="ECO:0000313" key="2">
    <source>
        <dbReference type="Proteomes" id="UP001595715"/>
    </source>
</evidence>
<gene>
    <name evidence="1" type="ORF">ACFOZ8_15600</name>
</gene>
<sequence length="178" mass="20444">MENIESEKETRFPEAYVRYLVEFHATRDYFECHELLEEHWKQHPDDPLADTWVGLIQLAVGCYHHRRGNRTGAVKMFAQAKLRLKADTMEELGLDGERSIALLNDKLEAAESGDAFLDIQLPIVDPWLSGECLRMTREEGLTWGAPSKVDEALTERHRLRDRSDVLAAREAARKAKGR</sequence>
<protein>
    <submittedName>
        <fullName evidence="1">DUF309 domain-containing protein</fullName>
    </submittedName>
</protein>
<accession>A0ABV8K4U8</accession>
<dbReference type="Pfam" id="PF03745">
    <property type="entry name" value="DUF309"/>
    <property type="match status" value="1"/>
</dbReference>
<reference evidence="2" key="1">
    <citation type="journal article" date="2019" name="Int. J. Syst. Evol. Microbiol.">
        <title>The Global Catalogue of Microorganisms (GCM) 10K type strain sequencing project: providing services to taxonomists for standard genome sequencing and annotation.</title>
        <authorList>
            <consortium name="The Broad Institute Genomics Platform"/>
            <consortium name="The Broad Institute Genome Sequencing Center for Infectious Disease"/>
            <person name="Wu L."/>
            <person name="Ma J."/>
        </authorList>
    </citation>
    <scope>NUCLEOTIDE SEQUENCE [LARGE SCALE GENOMIC DNA]</scope>
    <source>
        <strain evidence="2">IBRC-M 10987</strain>
    </source>
</reference>
<dbReference type="InterPro" id="IPR023203">
    <property type="entry name" value="TTHA0068_sf"/>
</dbReference>
<proteinExistence type="predicted"/>
<keyword evidence="2" id="KW-1185">Reference proteome</keyword>
<dbReference type="PANTHER" id="PTHR34796:SF1">
    <property type="entry name" value="EXPRESSED PROTEIN"/>
    <property type="match status" value="1"/>
</dbReference>
<dbReference type="Gene3D" id="1.10.3450.10">
    <property type="entry name" value="TTHA0068-like"/>
    <property type="match status" value="1"/>
</dbReference>
<dbReference type="Proteomes" id="UP001595715">
    <property type="component" value="Unassembled WGS sequence"/>
</dbReference>
<comment type="caution">
    <text evidence="1">The sequence shown here is derived from an EMBL/GenBank/DDBJ whole genome shotgun (WGS) entry which is preliminary data.</text>
</comment>